<accession>A0A8B7ZG58</accession>
<dbReference type="OrthoDB" id="10012356at2759"/>
<evidence type="ECO:0000256" key="4">
    <source>
        <dbReference type="ARBA" id="ARBA00023128"/>
    </source>
</evidence>
<keyword evidence="3" id="KW-0689">Ribosomal protein</keyword>
<reference evidence="10" key="1">
    <citation type="submission" date="2025-08" db="UniProtKB">
        <authorList>
            <consortium name="RefSeq"/>
        </authorList>
    </citation>
    <scope>IDENTIFICATION</scope>
</reference>
<dbReference type="InterPro" id="IPR059242">
    <property type="entry name" value="mS23_dom"/>
</dbReference>
<dbReference type="KEGG" id="aplc:110985486"/>
<dbReference type="CDD" id="cd23701">
    <property type="entry name" value="At1g26750"/>
    <property type="match status" value="1"/>
</dbReference>
<evidence type="ECO:0000256" key="5">
    <source>
        <dbReference type="ARBA" id="ARBA00023274"/>
    </source>
</evidence>
<dbReference type="InterPro" id="IPR019520">
    <property type="entry name" value="Ribosomal_mS23_met"/>
</dbReference>
<dbReference type="CTD" id="51649"/>
<dbReference type="AlphaFoldDB" id="A0A8B7ZG58"/>
<name>A0A8B7ZG58_ACAPL</name>
<organism evidence="9 10">
    <name type="scientific">Acanthaster planci</name>
    <name type="common">Crown-of-thorns starfish</name>
    <dbReference type="NCBI Taxonomy" id="133434"/>
    <lineage>
        <taxon>Eukaryota</taxon>
        <taxon>Metazoa</taxon>
        <taxon>Echinodermata</taxon>
        <taxon>Eleutherozoa</taxon>
        <taxon>Asterozoa</taxon>
        <taxon>Asteroidea</taxon>
        <taxon>Valvatacea</taxon>
        <taxon>Valvatida</taxon>
        <taxon>Acanthasteridae</taxon>
        <taxon>Acanthaster</taxon>
    </lineage>
</organism>
<dbReference type="RefSeq" id="XP_022102231.1">
    <property type="nucleotide sequence ID" value="XM_022246539.1"/>
</dbReference>
<dbReference type="Pfam" id="PF10484">
    <property type="entry name" value="MRP-S23"/>
    <property type="match status" value="1"/>
</dbReference>
<dbReference type="GO" id="GO:0005739">
    <property type="term" value="C:mitochondrion"/>
    <property type="evidence" value="ECO:0007669"/>
    <property type="project" value="InterPro"/>
</dbReference>
<dbReference type="GO" id="GO:0005840">
    <property type="term" value="C:ribosome"/>
    <property type="evidence" value="ECO:0007669"/>
    <property type="project" value="InterPro"/>
</dbReference>
<sequence length="191" mass="22200">MTSLSRLEKLGTIFTRVRDLMRAGVMKEADKPIWYDIMAAFPPRDAPTHHRDYKKDFLPEILYEEDAVRAQFYKVYGKQTAIDLTQHEQVKMSPCYRFISKYQELKKEGTRQPEELFEAAVAALAQEGLVLRKQSEKRPQKTKKDEEKPDSKQVTKGLALLLQQAMENEKKQTENPSFTTDRTVPEDETNT</sequence>
<evidence type="ECO:0000313" key="9">
    <source>
        <dbReference type="Proteomes" id="UP000694845"/>
    </source>
</evidence>
<feature type="domain" description="Small ribosomal subunit protein mS23 conserved" evidence="8">
    <location>
        <begin position="5"/>
        <end position="128"/>
    </location>
</feature>
<dbReference type="Proteomes" id="UP000694845">
    <property type="component" value="Unplaced"/>
</dbReference>
<evidence type="ECO:0000313" key="10">
    <source>
        <dbReference type="RefSeq" id="XP_022102231.1"/>
    </source>
</evidence>
<protein>
    <recommendedName>
        <fullName evidence="6">Small ribosomal subunit protein mS23</fullName>
    </recommendedName>
</protein>
<evidence type="ECO:0000256" key="7">
    <source>
        <dbReference type="SAM" id="MobiDB-lite"/>
    </source>
</evidence>
<proteinExistence type="inferred from homology"/>
<keyword evidence="4" id="KW-0496">Mitochondrion</keyword>
<keyword evidence="9" id="KW-1185">Reference proteome</keyword>
<dbReference type="GO" id="GO:0006412">
    <property type="term" value="P:translation"/>
    <property type="evidence" value="ECO:0007669"/>
    <property type="project" value="InterPro"/>
</dbReference>
<comment type="similarity">
    <text evidence="2">Belongs to the mitochondrion-specific ribosomal protein mS23 family.</text>
</comment>
<dbReference type="GO" id="GO:0003735">
    <property type="term" value="F:structural constituent of ribosome"/>
    <property type="evidence" value="ECO:0007669"/>
    <property type="project" value="InterPro"/>
</dbReference>
<dbReference type="OMA" id="TEDKPIW"/>
<evidence type="ECO:0000256" key="3">
    <source>
        <dbReference type="ARBA" id="ARBA00022980"/>
    </source>
</evidence>
<dbReference type="InterPro" id="IPR023611">
    <property type="entry name" value="mS23_dom_met"/>
</dbReference>
<comment type="subcellular location">
    <subcellularLocation>
        <location evidence="1">Mitochondrion</location>
    </subcellularLocation>
</comment>
<keyword evidence="5" id="KW-0687">Ribonucleoprotein</keyword>
<dbReference type="GeneID" id="110985486"/>
<dbReference type="PANTHER" id="PTHR15925:SF2">
    <property type="entry name" value="SMALL RIBOSOMAL SUBUNIT PROTEIN MS23"/>
    <property type="match status" value="1"/>
</dbReference>
<evidence type="ECO:0000256" key="6">
    <source>
        <dbReference type="ARBA" id="ARBA00035137"/>
    </source>
</evidence>
<evidence type="ECO:0000256" key="1">
    <source>
        <dbReference type="ARBA" id="ARBA00004173"/>
    </source>
</evidence>
<feature type="compositionally biased region" description="Basic and acidic residues" evidence="7">
    <location>
        <begin position="133"/>
        <end position="153"/>
    </location>
</feature>
<gene>
    <name evidence="10" type="primary">LOC110985486</name>
</gene>
<evidence type="ECO:0000256" key="2">
    <source>
        <dbReference type="ARBA" id="ARBA00009864"/>
    </source>
</evidence>
<evidence type="ECO:0000259" key="8">
    <source>
        <dbReference type="Pfam" id="PF10484"/>
    </source>
</evidence>
<feature type="region of interest" description="Disordered" evidence="7">
    <location>
        <begin position="131"/>
        <end position="191"/>
    </location>
</feature>
<dbReference type="PANTHER" id="PTHR15925">
    <property type="entry name" value="MITOCHONDRIAL RIBOSOMAL PROTEIN S23"/>
    <property type="match status" value="1"/>
</dbReference>